<evidence type="ECO:0008006" key="3">
    <source>
        <dbReference type="Google" id="ProtNLM"/>
    </source>
</evidence>
<reference evidence="1 2" key="1">
    <citation type="submission" date="2019-07" db="EMBL/GenBank/DDBJ databases">
        <title>Whole genome shotgun sequence of Acinetobacter johnsonii NBRC 102197.</title>
        <authorList>
            <person name="Hosoyama A."/>
            <person name="Uohara A."/>
            <person name="Ohji S."/>
            <person name="Ichikawa N."/>
        </authorList>
    </citation>
    <scope>NUCLEOTIDE SEQUENCE [LARGE SCALE GENOMIC DNA]</scope>
    <source>
        <strain evidence="1 2">NBRC 102197</strain>
    </source>
</reference>
<sequence length="93" mass="11019">MELRKRNEKVSRLQIKLPKITSKYRGRGFHQCRIWLTVIWESDEWLVIWYARILVSSADGAGMDHPSMEVEADGNYHGYDVGMECHRIKQKLR</sequence>
<protein>
    <recommendedName>
        <fullName evidence="3">Transposase</fullName>
    </recommendedName>
</protein>
<dbReference type="Proteomes" id="UP000321274">
    <property type="component" value="Unassembled WGS sequence"/>
</dbReference>
<evidence type="ECO:0000313" key="2">
    <source>
        <dbReference type="Proteomes" id="UP000321274"/>
    </source>
</evidence>
<comment type="caution">
    <text evidence="1">The sequence shown here is derived from an EMBL/GenBank/DDBJ whole genome shotgun (WGS) entry which is preliminary data.</text>
</comment>
<name>A0AAV3WB01_ACIJO</name>
<gene>
    <name evidence="1" type="ORF">AJO04nite_04010</name>
</gene>
<organism evidence="1 2">
    <name type="scientific">Acinetobacter johnsonii</name>
    <dbReference type="NCBI Taxonomy" id="40214"/>
    <lineage>
        <taxon>Bacteria</taxon>
        <taxon>Pseudomonadati</taxon>
        <taxon>Pseudomonadota</taxon>
        <taxon>Gammaproteobacteria</taxon>
        <taxon>Moraxellales</taxon>
        <taxon>Moraxellaceae</taxon>
        <taxon>Acinetobacter</taxon>
    </lineage>
</organism>
<accession>A0AAV3WB01</accession>
<proteinExistence type="predicted"/>
<dbReference type="EMBL" id="BJUJ01000005">
    <property type="protein sequence ID" value="GEK43143.1"/>
    <property type="molecule type" value="Genomic_DNA"/>
</dbReference>
<dbReference type="AlphaFoldDB" id="A0AAV3WB01"/>
<evidence type="ECO:0000313" key="1">
    <source>
        <dbReference type="EMBL" id="GEK43143.1"/>
    </source>
</evidence>